<protein>
    <recommendedName>
        <fullName evidence="3">HTH hxlR-type domain-containing protein</fullName>
    </recommendedName>
</protein>
<name>A0A0S4TT66_RALSL</name>
<dbReference type="SUPFAM" id="SSF46785">
    <property type="entry name" value="Winged helix' DNA-binding domain"/>
    <property type="match status" value="1"/>
</dbReference>
<feature type="region of interest" description="Disordered" evidence="1">
    <location>
        <begin position="93"/>
        <end position="112"/>
    </location>
</feature>
<gene>
    <name evidence="2" type="ORF">RUN39_v1_530103</name>
</gene>
<dbReference type="InterPro" id="IPR036390">
    <property type="entry name" value="WH_DNA-bd_sf"/>
</dbReference>
<reference evidence="2" key="1">
    <citation type="submission" date="2015-10" db="EMBL/GenBank/DDBJ databases">
        <authorList>
            <person name="Gilbert D.G."/>
        </authorList>
    </citation>
    <scope>NUCLEOTIDE SEQUENCE</scope>
    <source>
        <strain evidence="2">Phyl III-seqv23</strain>
    </source>
</reference>
<sequence length="130" mass="14496">MFHQPCVEWPLILLPRHVENTAPRQSTKPPKEKPGSKARFPIGASLLTTFLRYAPASLNSPSAEYALTALGRELLPAIDILAAVGQKLMAAWENPPPQPERRPGNKKPAITKRLRGFLLRQARVSRRSSR</sequence>
<dbReference type="EMBL" id="LN899819">
    <property type="protein sequence ID" value="CUV13259.1"/>
    <property type="molecule type" value="Genomic_DNA"/>
</dbReference>
<accession>A0A0S4TT66</accession>
<feature type="region of interest" description="Disordered" evidence="1">
    <location>
        <begin position="20"/>
        <end position="39"/>
    </location>
</feature>
<evidence type="ECO:0000256" key="1">
    <source>
        <dbReference type="SAM" id="MobiDB-lite"/>
    </source>
</evidence>
<proteinExistence type="predicted"/>
<organism evidence="2">
    <name type="scientific">Ralstonia solanacearum</name>
    <name type="common">Pseudomonas solanacearum</name>
    <dbReference type="NCBI Taxonomy" id="305"/>
    <lineage>
        <taxon>Bacteria</taxon>
        <taxon>Pseudomonadati</taxon>
        <taxon>Pseudomonadota</taxon>
        <taxon>Betaproteobacteria</taxon>
        <taxon>Burkholderiales</taxon>
        <taxon>Burkholderiaceae</taxon>
        <taxon>Ralstonia</taxon>
        <taxon>Ralstonia solanacearum species complex</taxon>
    </lineage>
</organism>
<evidence type="ECO:0008006" key="3">
    <source>
        <dbReference type="Google" id="ProtNLM"/>
    </source>
</evidence>
<dbReference type="AlphaFoldDB" id="A0A0S4TT66"/>
<evidence type="ECO:0000313" key="2">
    <source>
        <dbReference type="EMBL" id="CUV13259.1"/>
    </source>
</evidence>